<proteinExistence type="predicted"/>
<gene>
    <name evidence="1" type="ORF">EBF16_02845</name>
</gene>
<evidence type="ECO:0000313" key="1">
    <source>
        <dbReference type="EMBL" id="AYO76090.1"/>
    </source>
</evidence>
<protein>
    <submittedName>
        <fullName evidence="1">DUF433 domain-containing protein</fullName>
    </submittedName>
</protein>
<dbReference type="InterPro" id="IPR036388">
    <property type="entry name" value="WH-like_DNA-bd_sf"/>
</dbReference>
<organism evidence="1 2">
    <name type="scientific">Sphingobium yanoikuyae</name>
    <name type="common">Sphingomonas yanoikuyae</name>
    <dbReference type="NCBI Taxonomy" id="13690"/>
    <lineage>
        <taxon>Bacteria</taxon>
        <taxon>Pseudomonadati</taxon>
        <taxon>Pseudomonadota</taxon>
        <taxon>Alphaproteobacteria</taxon>
        <taxon>Sphingomonadales</taxon>
        <taxon>Sphingomonadaceae</taxon>
        <taxon>Sphingobium</taxon>
    </lineage>
</organism>
<dbReference type="Pfam" id="PF04255">
    <property type="entry name" value="DUF433"/>
    <property type="match status" value="1"/>
</dbReference>
<geneLocation type="plasmid" evidence="2">
    <name>pf2</name>
</geneLocation>
<name>A0A3G2ULR8_SPHYA</name>
<dbReference type="PANTHER" id="PTHR34849:SF3">
    <property type="entry name" value="SSR2962 PROTEIN"/>
    <property type="match status" value="1"/>
</dbReference>
<keyword evidence="1" id="KW-0614">Plasmid</keyword>
<dbReference type="InterPro" id="IPR009057">
    <property type="entry name" value="Homeodomain-like_sf"/>
</dbReference>
<dbReference type="EMBL" id="CP033228">
    <property type="protein sequence ID" value="AYO76090.1"/>
    <property type="molecule type" value="Genomic_DNA"/>
</dbReference>
<dbReference type="InterPro" id="IPR007367">
    <property type="entry name" value="DUF433"/>
</dbReference>
<accession>A0A3G2ULR8</accession>
<evidence type="ECO:0000313" key="2">
    <source>
        <dbReference type="Proteomes" id="UP000280708"/>
    </source>
</evidence>
<dbReference type="Gene3D" id="1.10.10.10">
    <property type="entry name" value="Winged helix-like DNA-binding domain superfamily/Winged helix DNA-binding domain"/>
    <property type="match status" value="1"/>
</dbReference>
<sequence>MTAEPLEIAPAVTVDVPALVGSDLAEKAARYLEAREDHIVVDPEIMGGTPVIRGTRMTVYSVLGKLAGGDTIEDILADNPHLTREAVETAALYARTHPIMGRPGGRPWAKAA</sequence>
<dbReference type="PANTHER" id="PTHR34849">
    <property type="entry name" value="SSL5025 PROTEIN"/>
    <property type="match status" value="1"/>
</dbReference>
<dbReference type="AlphaFoldDB" id="A0A3G2ULR8"/>
<reference evidence="1 2" key="1">
    <citation type="submission" date="2018-10" db="EMBL/GenBank/DDBJ databases">
        <title>Characterization and genome analysis of a novel bacterium Sphingobium yanoikuyae SJTF8 capable of degrading PAHs.</title>
        <authorList>
            <person name="Yin C."/>
            <person name="Xiong W."/>
            <person name="Liang R."/>
        </authorList>
    </citation>
    <scope>NUCLEOTIDE SEQUENCE [LARGE SCALE GENOMIC DNA]</scope>
    <source>
        <strain evidence="1 2">SJTF8</strain>
        <plasmid evidence="2">pf2</plasmid>
    </source>
</reference>
<dbReference type="Proteomes" id="UP000280708">
    <property type="component" value="Plasmid pF2"/>
</dbReference>
<dbReference type="SUPFAM" id="SSF46689">
    <property type="entry name" value="Homeodomain-like"/>
    <property type="match status" value="1"/>
</dbReference>